<gene>
    <name evidence="12" type="primary">TPHA0L01560</name>
    <name evidence="12" type="ordered locus">TPHA_0L01560</name>
</gene>
<keyword evidence="6" id="KW-0092">Biotin</keyword>
<dbReference type="Proteomes" id="UP000005666">
    <property type="component" value="Chromosome 12"/>
</dbReference>
<dbReference type="PROSITE" id="PS50979">
    <property type="entry name" value="BC"/>
    <property type="match status" value="1"/>
</dbReference>
<dbReference type="SMART" id="SM00796">
    <property type="entry name" value="AHS1"/>
    <property type="match status" value="1"/>
</dbReference>
<dbReference type="Pfam" id="PF00364">
    <property type="entry name" value="Biotin_lipoyl"/>
    <property type="match status" value="1"/>
</dbReference>
<dbReference type="Gene3D" id="2.40.50.100">
    <property type="match status" value="1"/>
</dbReference>
<dbReference type="SUPFAM" id="SSF51230">
    <property type="entry name" value="Single hybrid motif"/>
    <property type="match status" value="1"/>
</dbReference>
<dbReference type="eggNOG" id="KOG0238">
    <property type="taxonomic scope" value="Eukaryota"/>
</dbReference>
<evidence type="ECO:0000259" key="11">
    <source>
        <dbReference type="PROSITE" id="PS50979"/>
    </source>
</evidence>
<dbReference type="SMART" id="SM00797">
    <property type="entry name" value="AHS2"/>
    <property type="match status" value="1"/>
</dbReference>
<dbReference type="Pfam" id="PF02682">
    <property type="entry name" value="CT_C_D"/>
    <property type="match status" value="1"/>
</dbReference>
<organism evidence="12 13">
    <name type="scientific">Tetrapisispora phaffii (strain ATCC 24235 / CBS 4417 / NBRC 1672 / NRRL Y-8282 / UCD 70-5)</name>
    <name type="common">Yeast</name>
    <name type="synonym">Fabospora phaffii</name>
    <dbReference type="NCBI Taxonomy" id="1071381"/>
    <lineage>
        <taxon>Eukaryota</taxon>
        <taxon>Fungi</taxon>
        <taxon>Dikarya</taxon>
        <taxon>Ascomycota</taxon>
        <taxon>Saccharomycotina</taxon>
        <taxon>Saccharomycetes</taxon>
        <taxon>Saccharomycetales</taxon>
        <taxon>Saccharomycetaceae</taxon>
        <taxon>Tetrapisispora</taxon>
    </lineage>
</organism>
<evidence type="ECO:0000256" key="4">
    <source>
        <dbReference type="ARBA" id="ARBA00022801"/>
    </source>
</evidence>
<dbReference type="HOGENOM" id="CLU_002162_4_0_1"/>
<keyword evidence="5 8" id="KW-0067">ATP-binding</keyword>
<dbReference type="Pfam" id="PF02626">
    <property type="entry name" value="CT_A_B"/>
    <property type="match status" value="1"/>
</dbReference>
<comment type="cofactor">
    <cofactor evidence="1">
        <name>biotin</name>
        <dbReference type="ChEBI" id="CHEBI:57586"/>
    </cofactor>
</comment>
<dbReference type="PANTHER" id="PTHR18866">
    <property type="entry name" value="CARBOXYLASE:PYRUVATE/ACETYL-COA/PROPIONYL-COA CARBOXYLASE"/>
    <property type="match status" value="1"/>
</dbReference>
<evidence type="ECO:0000256" key="2">
    <source>
        <dbReference type="ARBA" id="ARBA00022598"/>
    </source>
</evidence>
<dbReference type="SUPFAM" id="SSF160467">
    <property type="entry name" value="PH0987 N-terminal domain-like"/>
    <property type="match status" value="1"/>
</dbReference>
<evidence type="ECO:0000256" key="7">
    <source>
        <dbReference type="ARBA" id="ARBA00023268"/>
    </source>
</evidence>
<keyword evidence="13" id="KW-1185">Reference proteome</keyword>
<dbReference type="PROSITE" id="PS00866">
    <property type="entry name" value="CPSASE_1"/>
    <property type="match status" value="1"/>
</dbReference>
<dbReference type="EMBL" id="HE612867">
    <property type="protein sequence ID" value="CCE65509.1"/>
    <property type="molecule type" value="Genomic_DNA"/>
</dbReference>
<dbReference type="GO" id="GO:0004039">
    <property type="term" value="F:allophanate hydrolase activity"/>
    <property type="evidence" value="ECO:0007669"/>
    <property type="project" value="EnsemblFungi"/>
</dbReference>
<evidence type="ECO:0000313" key="13">
    <source>
        <dbReference type="Proteomes" id="UP000005666"/>
    </source>
</evidence>
<keyword evidence="3 8" id="KW-0547">Nucleotide-binding</keyword>
<dbReference type="Gene3D" id="1.20.58.1700">
    <property type="match status" value="1"/>
</dbReference>
<dbReference type="eggNOG" id="KOG1211">
    <property type="taxonomic scope" value="Eukaryota"/>
</dbReference>
<name>G8C031_TETPH</name>
<dbReference type="RefSeq" id="XP_003687943.1">
    <property type="nucleotide sequence ID" value="XM_003687895.1"/>
</dbReference>
<dbReference type="GO" id="GO:0004847">
    <property type="term" value="F:urea carboxylase activity"/>
    <property type="evidence" value="ECO:0007669"/>
    <property type="project" value="EnsemblFungi"/>
</dbReference>
<dbReference type="SUPFAM" id="SSF75304">
    <property type="entry name" value="Amidase signature (AS) enzymes"/>
    <property type="match status" value="1"/>
</dbReference>
<dbReference type="PROSITE" id="PS50975">
    <property type="entry name" value="ATP_GRASP"/>
    <property type="match status" value="1"/>
</dbReference>
<dbReference type="Gene3D" id="2.40.100.10">
    <property type="entry name" value="Cyclophilin-like"/>
    <property type="match status" value="2"/>
</dbReference>
<evidence type="ECO:0000313" key="12">
    <source>
        <dbReference type="EMBL" id="CCE65509.1"/>
    </source>
</evidence>
<evidence type="ECO:0000256" key="5">
    <source>
        <dbReference type="ARBA" id="ARBA00022840"/>
    </source>
</evidence>
<dbReference type="InterPro" id="IPR011761">
    <property type="entry name" value="ATP-grasp"/>
</dbReference>
<protein>
    <recommendedName>
        <fullName evidence="14">Urea amidolyase</fullName>
    </recommendedName>
</protein>
<dbReference type="GO" id="GO:0043419">
    <property type="term" value="P:urea catabolic process"/>
    <property type="evidence" value="ECO:0007669"/>
    <property type="project" value="EnsemblFungi"/>
</dbReference>
<dbReference type="Gene3D" id="3.10.490.10">
    <property type="entry name" value="Gamma-glutamyl cyclotransferase-like"/>
    <property type="match status" value="1"/>
</dbReference>
<dbReference type="NCBIfam" id="TIGR02712">
    <property type="entry name" value="urea_carbox"/>
    <property type="match status" value="1"/>
</dbReference>
<dbReference type="InterPro" id="IPR016185">
    <property type="entry name" value="PreATP-grasp_dom_sf"/>
</dbReference>
<evidence type="ECO:0000256" key="8">
    <source>
        <dbReference type="PROSITE-ProRule" id="PRU00409"/>
    </source>
</evidence>
<feature type="domain" description="Lipoyl-binding" evidence="9">
    <location>
        <begin position="1750"/>
        <end position="1825"/>
    </location>
</feature>
<evidence type="ECO:0000256" key="1">
    <source>
        <dbReference type="ARBA" id="ARBA00001953"/>
    </source>
</evidence>
<evidence type="ECO:0008006" key="14">
    <source>
        <dbReference type="Google" id="ProtNLM"/>
    </source>
</evidence>
<dbReference type="PROSITE" id="PS00867">
    <property type="entry name" value="CPSASE_2"/>
    <property type="match status" value="1"/>
</dbReference>
<dbReference type="NCBIfam" id="TIGR00724">
    <property type="entry name" value="urea_amlyse_rel"/>
    <property type="match status" value="1"/>
</dbReference>
<dbReference type="CDD" id="cd06850">
    <property type="entry name" value="biotinyl_domain"/>
    <property type="match status" value="1"/>
</dbReference>
<dbReference type="InterPro" id="IPR036928">
    <property type="entry name" value="AS_sf"/>
</dbReference>
<feature type="domain" description="Biotin carboxylation" evidence="11">
    <location>
        <begin position="625"/>
        <end position="1068"/>
    </location>
</feature>
<dbReference type="FunFam" id="3.40.50.20:FF:000010">
    <property type="entry name" value="Propionyl-CoA carboxylase subunit alpha"/>
    <property type="match status" value="1"/>
</dbReference>
<dbReference type="Pfam" id="PF02785">
    <property type="entry name" value="Biotin_carb_C"/>
    <property type="match status" value="1"/>
</dbReference>
<evidence type="ECO:0000259" key="9">
    <source>
        <dbReference type="PROSITE" id="PS50968"/>
    </source>
</evidence>
<dbReference type="InterPro" id="IPR005482">
    <property type="entry name" value="Biotin_COase_C"/>
</dbReference>
<dbReference type="InterPro" id="IPR014084">
    <property type="entry name" value="Urea_COase"/>
</dbReference>
<dbReference type="InterPro" id="IPR011764">
    <property type="entry name" value="Biotin_carboxylation_dom"/>
</dbReference>
<dbReference type="Pfam" id="PF21986">
    <property type="entry name" value="AH_C"/>
    <property type="match status" value="1"/>
</dbReference>
<feature type="domain" description="ATP-grasp" evidence="10">
    <location>
        <begin position="744"/>
        <end position="941"/>
    </location>
</feature>
<dbReference type="PANTHER" id="PTHR18866:SF128">
    <property type="entry name" value="UREA AMIDOLYASE"/>
    <property type="match status" value="1"/>
</dbReference>
<dbReference type="SUPFAM" id="SSF51246">
    <property type="entry name" value="Rudiment single hybrid motif"/>
    <property type="match status" value="1"/>
</dbReference>
<dbReference type="Pfam" id="PF02786">
    <property type="entry name" value="CPSase_L_D2"/>
    <property type="match status" value="1"/>
</dbReference>
<dbReference type="Pfam" id="PF00289">
    <property type="entry name" value="Biotin_carb_N"/>
    <property type="match status" value="1"/>
</dbReference>
<dbReference type="Gene3D" id="3.30.1360.40">
    <property type="match status" value="1"/>
</dbReference>
<dbReference type="InterPro" id="IPR003778">
    <property type="entry name" value="CT_A_B"/>
</dbReference>
<dbReference type="Gene3D" id="3.90.1300.10">
    <property type="entry name" value="Amidase signature (AS) domain"/>
    <property type="match status" value="1"/>
</dbReference>
<dbReference type="PROSITE" id="PS50968">
    <property type="entry name" value="BIOTINYL_LIPOYL"/>
    <property type="match status" value="1"/>
</dbReference>
<dbReference type="SUPFAM" id="SSF50891">
    <property type="entry name" value="Cyclophilin-like"/>
    <property type="match status" value="2"/>
</dbReference>
<evidence type="ECO:0000256" key="6">
    <source>
        <dbReference type="ARBA" id="ARBA00023267"/>
    </source>
</evidence>
<dbReference type="NCBIfam" id="TIGR02713">
    <property type="entry name" value="allophanate_hyd"/>
    <property type="match status" value="1"/>
</dbReference>
<dbReference type="GO" id="GO:0005524">
    <property type="term" value="F:ATP binding"/>
    <property type="evidence" value="ECO:0007669"/>
    <property type="project" value="UniProtKB-UniRule"/>
</dbReference>
<sequence>MTKDKIDTLGWTIDEWIDFHLNSTPEKSLEVLLDLIGSQSKPDKDPAWISLVSEADLEKQWLIQSTRSNKENLSLFGVPIAVKDNIDVKSMMTTAACPAFAYEAEKDATVISLLKDAGCIIIGKTNLDQFATGLVGVRSPYGKTPCVFNDNYVSGGSSAGSASLVARGHVPIALGTDTAGSGRVPAALNNIIGLKPTRGVVSCAGVVPACKSLDCVSIFALNLKDAEKCLNVLIRQDFENYEYSRKYTSTPFLKSPKGIKIGIPEDINWYNDNYNSKLFSNATEALESINCTMKKLNFKPFLELGQCLYQGPWVAERYLVIEKLLSNSSNIDSFDDTVLSVIKKAEDFSAADFFKYDYLRKSLLVKIKKIFEDVDILCVPSCLLNPTFNEVKAEPILINSIQGTWTNFVNLADLAALAVPAGFRPDNLPNGITLIGKKFTDYMLLDLANKYLSGINKVPISKFGRFNTPLANGVGETLTGPLVFDDTITVAVVGAHSKGQQLHWQLEKVNAKFDRTCRTSKCYKLYVLQNKMPILKLGLRRVEENIGNNIIVELYKIPNANLSSFMEMIPHPLGIGSIELEDGNWVKSFICEEIGYNNESSLNITSYGGFNDYLKSIKHVPKIHLFNTILVANRGEIAVRIIKTLKRLNIKSVAIFSASDKYAQHVSDADISVSLLGSSSSDTYLNIEQIIKIAKAHNADGIIPGYGFLSENSSFAQRCEKENIVFIGPHSETIRTLGLKHCARTIAENANVPLIPGSPLLKTELEAKKFAKCIGYPIMIKSTAGGGGIGLQKVDSEDQIESVFKTIKHQATSYFGDAGVFLEKYIENSRHIEIQIVGDGNGNVMALGERDCSLQRRNQKIIEETPAPRLPPKTREHMIEVSERLAASIKYKSVGTIEYIYNDDTGDFYFLEVNTRLQVEHPITEEVTGIDLIEWMVKIAAGKPPNFDKSKIYFNGAAIEVRLYAENPANNFTPSPGLISDVVFPTSARVDTWIKKGTIISADFDPTLAKIIVHGIDRNDAIAKMNHTLSNIKISGITTNLEYLRSIISSSMFKCENMTTNVLNSYNFTSNSIVVIKPGPHTTIQDFPGRIKYWRIGVPRSGPMDSYSFRLANILLGNEAAASVLEATLTGPTLKFLTSTTIAITGGIASCFVNKKKVKQYASIPICVGDYLEIGKLATGCRLYIAIKGGFDVPYYLGSQSTFTLGEFGGYNGRILKVGDALPLTDSSQEAVESTLLKENFMNIPENGKWDICVTCGPYGSPDYFTEESIAEFLNSVWTVHYNSNRFGVKLVGPKPKWSRSNGGEAGLHPSNIHDYVYPIGAINFTGDEPVIITCDGPSLGGFVCPAVVVEAELWKVGQLKPGDTVNFIPVSYYKARTLMKVLNNNLYSFDRHDYVKRYQTNVKELELPTFENPILSVLQINSNIIPFITYRQAGDRYILIEYGENKLDLNYNYRIYCLINKTLQYKVSGIIEMSQGIRSILVEFDCELISQDKIVAMLKAYELEIPFENNWTVPSRKFRLPLAFEDSKTLNCVKRYQETIRSSASWLPNNVDFIARVNKITSCDVKDMMYSTSFMVLGLGDVYLGSPCAIALDPRHRLLGSKYNPARTFTERGAVGLGGMYMCIYAANSPGGYQLTGRTIPIWDTSLLSKQLKKHWMLSPFDQIEFFHVSEELLDYYVENFDNGHYEIDIEETSFSHETYCHWLNVNENSINDHAAKQQKAISGLISEMTATETEELKNADYKKLANTSNYNETTEILCSEYCGRLWKVLVNTGDYVEKGDTVVIIESMKTELTIVTQTSGKILEIMPNVGNLINPGDPIVAIELTH</sequence>
<accession>G8C031</accession>
<dbReference type="Gene3D" id="3.30.470.20">
    <property type="entry name" value="ATP-grasp fold, B domain"/>
    <property type="match status" value="1"/>
</dbReference>
<dbReference type="InterPro" id="IPR000089">
    <property type="entry name" value="Biotin_lipoyl"/>
</dbReference>
<dbReference type="InterPro" id="IPR005481">
    <property type="entry name" value="BC-like_N"/>
</dbReference>
<dbReference type="SMART" id="SM00878">
    <property type="entry name" value="Biotin_carb_C"/>
    <property type="match status" value="1"/>
</dbReference>
<dbReference type="InterPro" id="IPR005479">
    <property type="entry name" value="CPAse_ATP-bd"/>
</dbReference>
<dbReference type="OrthoDB" id="196847at2759"/>
<dbReference type="InterPro" id="IPR053844">
    <property type="entry name" value="AH_C"/>
</dbReference>
<dbReference type="SUPFAM" id="SSF56059">
    <property type="entry name" value="Glutathione synthetase ATP-binding domain-like"/>
    <property type="match status" value="1"/>
</dbReference>
<reference evidence="12 13" key="1">
    <citation type="journal article" date="2011" name="Proc. Natl. Acad. Sci. U.S.A.">
        <title>Evolutionary erosion of yeast sex chromosomes by mating-type switching accidents.</title>
        <authorList>
            <person name="Gordon J.L."/>
            <person name="Armisen D."/>
            <person name="Proux-Wera E."/>
            <person name="Oheigeartaigh S.S."/>
            <person name="Byrne K.P."/>
            <person name="Wolfe K.H."/>
        </authorList>
    </citation>
    <scope>NUCLEOTIDE SEQUENCE [LARGE SCALE GENOMIC DNA]</scope>
    <source>
        <strain evidence="13">ATCC 24235 / CBS 4417 / NBRC 1672 / NRRL Y-8282 / UCD 70-5</strain>
    </source>
</reference>
<dbReference type="Pfam" id="PF01425">
    <property type="entry name" value="Amidase"/>
    <property type="match status" value="1"/>
</dbReference>
<dbReference type="InterPro" id="IPR011053">
    <property type="entry name" value="Single_hybrid_motif"/>
</dbReference>
<dbReference type="InterPro" id="IPR023631">
    <property type="entry name" value="Amidase_dom"/>
</dbReference>
<keyword evidence="4" id="KW-0378">Hydrolase</keyword>
<keyword evidence="2" id="KW-0436">Ligase</keyword>
<evidence type="ECO:0000259" key="10">
    <source>
        <dbReference type="PROSITE" id="PS50975"/>
    </source>
</evidence>
<proteinExistence type="predicted"/>
<dbReference type="InterPro" id="IPR050856">
    <property type="entry name" value="Biotin_carboxylase_complex"/>
</dbReference>
<dbReference type="NCBIfam" id="NF006043">
    <property type="entry name" value="PRK08186.1"/>
    <property type="match status" value="1"/>
</dbReference>
<dbReference type="OMA" id="GGMYMCI"/>
<evidence type="ECO:0000256" key="3">
    <source>
        <dbReference type="ARBA" id="ARBA00022741"/>
    </source>
</evidence>
<dbReference type="SUPFAM" id="SSF52440">
    <property type="entry name" value="PreATP-grasp domain"/>
    <property type="match status" value="1"/>
</dbReference>
<dbReference type="InterPro" id="IPR011054">
    <property type="entry name" value="Rudment_hybrid_motif"/>
</dbReference>
<keyword evidence="7" id="KW-0511">Multifunctional enzyme</keyword>
<dbReference type="InterPro" id="IPR003833">
    <property type="entry name" value="CT_C_D"/>
</dbReference>
<dbReference type="KEGG" id="tpf:TPHA_0L01560"/>
<dbReference type="STRING" id="1071381.G8C031"/>
<dbReference type="GeneID" id="11531754"/>
<dbReference type="GO" id="GO:0046872">
    <property type="term" value="F:metal ion binding"/>
    <property type="evidence" value="ECO:0007669"/>
    <property type="project" value="InterPro"/>
</dbReference>
<dbReference type="InterPro" id="IPR014085">
    <property type="entry name" value="Allophanate_hydrolase"/>
</dbReference>
<dbReference type="InterPro" id="IPR029000">
    <property type="entry name" value="Cyclophilin-like_dom_sf"/>
</dbReference>